<accession>A0AC61MWL4</accession>
<dbReference type="Proteomes" id="UP000595814">
    <property type="component" value="Chromosome"/>
</dbReference>
<sequence length="121" mass="14041">MDMTSDRPIFLQIVDMVENEIISGNLKTEDQAPSTNEFSKMYNINPATARKGLTILVDEGVLYKKRGLGMFVTEKAREIIIEKRQREFLDNLVPELIREAKRLDIDKDKLIELIKQMEVEN</sequence>
<reference evidence="1 2" key="1">
    <citation type="journal article" date="2022" name="Int. J. Syst. Evol. Microbiol.">
        <title>Miniphocaeibacter halophilus sp. nov., an ammonium-tolerant acetate-producing bacterium isolated from a biogas system.</title>
        <authorList>
            <person name="Schnurer A."/>
            <person name="Singh A."/>
            <person name="Bi S."/>
            <person name="Qiao W."/>
            <person name="Westerholm M."/>
        </authorList>
    </citation>
    <scope>NUCLEOTIDE SEQUENCE [LARGE SCALE GENOMIC DNA]</scope>
    <source>
        <strain evidence="1 2">AMB_01</strain>
    </source>
</reference>
<evidence type="ECO:0000313" key="1">
    <source>
        <dbReference type="EMBL" id="QQK08236.1"/>
    </source>
</evidence>
<name>A0AC61MWL4_9FIRM</name>
<keyword evidence="2" id="KW-1185">Reference proteome</keyword>
<gene>
    <name evidence="1" type="ORF">JFY71_01475</name>
</gene>
<proteinExistence type="predicted"/>
<evidence type="ECO:0000313" key="2">
    <source>
        <dbReference type="Proteomes" id="UP000595814"/>
    </source>
</evidence>
<organism evidence="1 2">
    <name type="scientific">Miniphocaeibacter halophilus</name>
    <dbReference type="NCBI Taxonomy" id="2931922"/>
    <lineage>
        <taxon>Bacteria</taxon>
        <taxon>Bacillati</taxon>
        <taxon>Bacillota</taxon>
        <taxon>Tissierellia</taxon>
        <taxon>Tissierellales</taxon>
        <taxon>Peptoniphilaceae</taxon>
        <taxon>Miniphocaeibacter</taxon>
    </lineage>
</organism>
<protein>
    <submittedName>
        <fullName evidence="1">GntR family transcriptional regulator</fullName>
    </submittedName>
</protein>
<dbReference type="EMBL" id="CP066744">
    <property type="protein sequence ID" value="QQK08236.1"/>
    <property type="molecule type" value="Genomic_DNA"/>
</dbReference>